<feature type="region of interest" description="Disordered" evidence="1">
    <location>
        <begin position="1"/>
        <end position="73"/>
    </location>
</feature>
<evidence type="ECO:0000256" key="1">
    <source>
        <dbReference type="SAM" id="MobiDB-lite"/>
    </source>
</evidence>
<evidence type="ECO:0000313" key="2">
    <source>
        <dbReference type="EMBL" id="MCI47938.1"/>
    </source>
</evidence>
<proteinExistence type="predicted"/>
<reference evidence="2 3" key="1">
    <citation type="journal article" date="2018" name="Front. Plant Sci.">
        <title>Red Clover (Trifolium pratense) and Zigzag Clover (T. medium) - A Picture of Genomic Similarities and Differences.</title>
        <authorList>
            <person name="Dluhosova J."/>
            <person name="Istvanek J."/>
            <person name="Nedelnik J."/>
            <person name="Repkova J."/>
        </authorList>
    </citation>
    <scope>NUCLEOTIDE SEQUENCE [LARGE SCALE GENOMIC DNA]</scope>
    <source>
        <strain evidence="3">cv. 10/8</strain>
        <tissue evidence="2">Leaf</tissue>
    </source>
</reference>
<dbReference type="AlphaFoldDB" id="A0A392SGB1"/>
<accession>A0A392SGB1</accession>
<feature type="compositionally biased region" description="Basic and acidic residues" evidence="1">
    <location>
        <begin position="16"/>
        <end position="28"/>
    </location>
</feature>
<feature type="non-terminal residue" evidence="2">
    <location>
        <position position="1"/>
    </location>
</feature>
<evidence type="ECO:0000313" key="3">
    <source>
        <dbReference type="Proteomes" id="UP000265520"/>
    </source>
</evidence>
<comment type="caution">
    <text evidence="2">The sequence shown here is derived from an EMBL/GenBank/DDBJ whole genome shotgun (WGS) entry which is preliminary data.</text>
</comment>
<protein>
    <submittedName>
        <fullName evidence="2">Uncharacterized protein</fullName>
    </submittedName>
</protein>
<dbReference type="EMBL" id="LXQA010379199">
    <property type="protein sequence ID" value="MCI47938.1"/>
    <property type="molecule type" value="Genomic_DNA"/>
</dbReference>
<keyword evidence="3" id="KW-1185">Reference proteome</keyword>
<organism evidence="2 3">
    <name type="scientific">Trifolium medium</name>
    <dbReference type="NCBI Taxonomy" id="97028"/>
    <lineage>
        <taxon>Eukaryota</taxon>
        <taxon>Viridiplantae</taxon>
        <taxon>Streptophyta</taxon>
        <taxon>Embryophyta</taxon>
        <taxon>Tracheophyta</taxon>
        <taxon>Spermatophyta</taxon>
        <taxon>Magnoliopsida</taxon>
        <taxon>eudicotyledons</taxon>
        <taxon>Gunneridae</taxon>
        <taxon>Pentapetalae</taxon>
        <taxon>rosids</taxon>
        <taxon>fabids</taxon>
        <taxon>Fabales</taxon>
        <taxon>Fabaceae</taxon>
        <taxon>Papilionoideae</taxon>
        <taxon>50 kb inversion clade</taxon>
        <taxon>NPAAA clade</taxon>
        <taxon>Hologalegina</taxon>
        <taxon>IRL clade</taxon>
        <taxon>Trifolieae</taxon>
        <taxon>Trifolium</taxon>
    </lineage>
</organism>
<sequence>ATQVSGKMVQQARSSDGQRDFSLSERQRRTATQVSGKRIVRRELATGSEGQRENGSKVHAFSELQRGCSERFR</sequence>
<dbReference type="Proteomes" id="UP000265520">
    <property type="component" value="Unassembled WGS sequence"/>
</dbReference>
<name>A0A392SGB1_9FABA</name>